<feature type="domain" description="HotDog ACOT-type" evidence="2">
    <location>
        <begin position="214"/>
        <end position="329"/>
    </location>
</feature>
<dbReference type="AlphaFoldDB" id="A0AAV2YM59"/>
<evidence type="ECO:0000313" key="4">
    <source>
        <dbReference type="Proteomes" id="UP001146120"/>
    </source>
</evidence>
<dbReference type="GO" id="GO:0005829">
    <property type="term" value="C:cytosol"/>
    <property type="evidence" value="ECO:0007669"/>
    <property type="project" value="TreeGrafter"/>
</dbReference>
<sequence length="383" mass="43596">MGHRVRSMTLVRALTASVRDAWRRRKMPKQVRAQDTRIAFTEIMGEESLKGHLIRTGPILELMDVLGGSIAQRAALGPAATISFDRVEMVKPVFHGDLVRLEAEVISLNNSSIAIQCCGFRHDRETGHYQHTHSAIVTFVAINRFGKKQTGLPILHDDERSEHCQQMRETAARRRDLTRRWHQTQAAVDKLKHVPASMLCPAYIDQKEEFVKIKDTEIELRKRFLPKHLNINNTLFGGDLLTWMDKAALYCARNFTNNDWVVTIAMNRILFKLPILATDVVTLHARVCSVRQHRLEVEVEVLVDSSSSDGPGLRKSHTGYFTVLNVDKDGERICISKGLSIEEEDQKAMKTMLKAQKRWEFEGEEENLLTLPPLTPSIKYGPL</sequence>
<dbReference type="PANTHER" id="PTHR11049">
    <property type="entry name" value="ACYL COENZYME A THIOESTER HYDROLASE"/>
    <property type="match status" value="1"/>
</dbReference>
<dbReference type="Pfam" id="PF03061">
    <property type="entry name" value="4HBT"/>
    <property type="match status" value="2"/>
</dbReference>
<dbReference type="InterPro" id="IPR040170">
    <property type="entry name" value="Cytosol_ACT"/>
</dbReference>
<dbReference type="GO" id="GO:0009062">
    <property type="term" value="P:fatty acid catabolic process"/>
    <property type="evidence" value="ECO:0007669"/>
    <property type="project" value="TreeGrafter"/>
</dbReference>
<dbReference type="InterPro" id="IPR006683">
    <property type="entry name" value="Thioestr_dom"/>
</dbReference>
<keyword evidence="1" id="KW-0378">Hydrolase</keyword>
<dbReference type="EMBL" id="DAKRPA010000220">
    <property type="protein sequence ID" value="DAZ95050.1"/>
    <property type="molecule type" value="Genomic_DNA"/>
</dbReference>
<proteinExistence type="predicted"/>
<dbReference type="InterPro" id="IPR029069">
    <property type="entry name" value="HotDog_dom_sf"/>
</dbReference>
<name>A0AAV2YM59_9STRA</name>
<protein>
    <recommendedName>
        <fullName evidence="2">HotDog ACOT-type domain-containing protein</fullName>
    </recommendedName>
</protein>
<comment type="caution">
    <text evidence="3">The sequence shown here is derived from an EMBL/GenBank/DDBJ whole genome shotgun (WGS) entry which is preliminary data.</text>
</comment>
<dbReference type="SUPFAM" id="SSF54637">
    <property type="entry name" value="Thioesterase/thiol ester dehydrase-isomerase"/>
    <property type="match status" value="2"/>
</dbReference>
<dbReference type="GO" id="GO:0052816">
    <property type="term" value="F:long-chain fatty acyl-CoA hydrolase activity"/>
    <property type="evidence" value="ECO:0007669"/>
    <property type="project" value="TreeGrafter"/>
</dbReference>
<keyword evidence="4" id="KW-1185">Reference proteome</keyword>
<dbReference type="GO" id="GO:0006637">
    <property type="term" value="P:acyl-CoA metabolic process"/>
    <property type="evidence" value="ECO:0007669"/>
    <property type="project" value="TreeGrafter"/>
</dbReference>
<dbReference type="InterPro" id="IPR033120">
    <property type="entry name" value="HOTDOG_ACOT"/>
</dbReference>
<dbReference type="CDD" id="cd03442">
    <property type="entry name" value="BFIT_BACH"/>
    <property type="match status" value="2"/>
</dbReference>
<gene>
    <name evidence="3" type="ORF">N0F65_002784</name>
</gene>
<dbReference type="PANTHER" id="PTHR11049:SF24">
    <property type="entry name" value="CYTOSOLIC ACYL COENZYME A THIOESTER HYDROLASE"/>
    <property type="match status" value="1"/>
</dbReference>
<reference evidence="3" key="1">
    <citation type="submission" date="2022-11" db="EMBL/GenBank/DDBJ databases">
        <authorList>
            <person name="Morgan W.R."/>
            <person name="Tartar A."/>
        </authorList>
    </citation>
    <scope>NUCLEOTIDE SEQUENCE</scope>
    <source>
        <strain evidence="3">ARSEF 373</strain>
    </source>
</reference>
<feature type="domain" description="HotDog ACOT-type" evidence="2">
    <location>
        <begin position="29"/>
        <end position="145"/>
    </location>
</feature>
<organism evidence="3 4">
    <name type="scientific">Lagenidium giganteum</name>
    <dbReference type="NCBI Taxonomy" id="4803"/>
    <lineage>
        <taxon>Eukaryota</taxon>
        <taxon>Sar</taxon>
        <taxon>Stramenopiles</taxon>
        <taxon>Oomycota</taxon>
        <taxon>Peronosporomycetes</taxon>
        <taxon>Pythiales</taxon>
        <taxon>Pythiaceae</taxon>
    </lineage>
</organism>
<dbReference type="Gene3D" id="3.10.129.10">
    <property type="entry name" value="Hotdog Thioesterase"/>
    <property type="match status" value="2"/>
</dbReference>
<dbReference type="PROSITE" id="PS51770">
    <property type="entry name" value="HOTDOG_ACOT"/>
    <property type="match status" value="2"/>
</dbReference>
<reference evidence="3" key="2">
    <citation type="journal article" date="2023" name="Microbiol Resour">
        <title>Decontamination and Annotation of the Draft Genome Sequence of the Oomycete Lagenidium giganteum ARSEF 373.</title>
        <authorList>
            <person name="Morgan W.R."/>
            <person name="Tartar A."/>
        </authorList>
    </citation>
    <scope>NUCLEOTIDE SEQUENCE</scope>
    <source>
        <strain evidence="3">ARSEF 373</strain>
    </source>
</reference>
<evidence type="ECO:0000313" key="3">
    <source>
        <dbReference type="EMBL" id="DAZ95050.1"/>
    </source>
</evidence>
<dbReference type="Proteomes" id="UP001146120">
    <property type="component" value="Unassembled WGS sequence"/>
</dbReference>
<accession>A0AAV2YM59</accession>
<evidence type="ECO:0000259" key="2">
    <source>
        <dbReference type="PROSITE" id="PS51770"/>
    </source>
</evidence>
<dbReference type="FunFam" id="3.10.129.10:FF:000055">
    <property type="entry name" value="ATP-binding Cassette (ABC) superfamily"/>
    <property type="match status" value="1"/>
</dbReference>
<evidence type="ECO:0000256" key="1">
    <source>
        <dbReference type="ARBA" id="ARBA00022801"/>
    </source>
</evidence>